<keyword evidence="3" id="KW-1185">Reference proteome</keyword>
<dbReference type="SMART" id="SM01001">
    <property type="entry name" value="AIRC"/>
    <property type="match status" value="1"/>
</dbReference>
<feature type="domain" description="PurE" evidence="1">
    <location>
        <begin position="120"/>
        <end position="255"/>
    </location>
</feature>
<dbReference type="Proteomes" id="UP001057580">
    <property type="component" value="Chromosome"/>
</dbReference>
<dbReference type="NCBIfam" id="NF033503">
    <property type="entry name" value="LarB"/>
    <property type="match status" value="1"/>
</dbReference>
<dbReference type="PANTHER" id="PTHR43064:SF1">
    <property type="entry name" value="SLL1489 PROTEIN"/>
    <property type="match status" value="1"/>
</dbReference>
<dbReference type="RefSeq" id="WP_260643992.1">
    <property type="nucleotide sequence ID" value="NZ_CP104003.1"/>
</dbReference>
<accession>A0A9E7R7X6</accession>
<evidence type="ECO:0000259" key="1">
    <source>
        <dbReference type="SMART" id="SM01001"/>
    </source>
</evidence>
<dbReference type="GO" id="GO:0006189">
    <property type="term" value="P:'de novo' IMP biosynthetic process"/>
    <property type="evidence" value="ECO:0007669"/>
    <property type="project" value="InterPro"/>
</dbReference>
<dbReference type="SUPFAM" id="SSF52255">
    <property type="entry name" value="N5-CAIR mutase (phosphoribosylaminoimidazole carboxylase, PurE)"/>
    <property type="match status" value="1"/>
</dbReference>
<dbReference type="AlphaFoldDB" id="A0A9E7R7X6"/>
<name>A0A9E7R7X6_9EURY</name>
<dbReference type="GO" id="GO:0016787">
    <property type="term" value="F:hydrolase activity"/>
    <property type="evidence" value="ECO:0007669"/>
    <property type="project" value="InterPro"/>
</dbReference>
<dbReference type="InterPro" id="IPR039476">
    <property type="entry name" value="P2CMN_synthase_LarB"/>
</dbReference>
<dbReference type="EMBL" id="CP104003">
    <property type="protein sequence ID" value="UWM56878.1"/>
    <property type="molecule type" value="Genomic_DNA"/>
</dbReference>
<dbReference type="InterPro" id="IPR000031">
    <property type="entry name" value="PurE_dom"/>
</dbReference>
<evidence type="ECO:0000313" key="3">
    <source>
        <dbReference type="Proteomes" id="UP001057580"/>
    </source>
</evidence>
<protein>
    <submittedName>
        <fullName evidence="2">Nickel pincer cofactor biosynthesis protein LarB</fullName>
    </submittedName>
</protein>
<evidence type="ECO:0000313" key="2">
    <source>
        <dbReference type="EMBL" id="UWM56878.1"/>
    </source>
</evidence>
<sequence length="258" mass="25620">MRGVLEAVAEGELSAAAAEAALGGYVTGEAGRFDAARESRSGVPEAVLADGKTTAETAALAADALETTGHALVTRADEATAAAVRSAAEEHDPAVGVEYDPRALTVVVHAPDYEPPELDGVVGVVTAGTSDAMPAGEAAAVVREMGLEVRRVDDVGVAGIARLFDALPALREMDVLVVAAGREGALPTVLAGLVDVPLVGLPVSNGYGAGGDGEAALVGMLQSCTALSVVNVDAGFTAGAQAGLVARGVARARDVSEV</sequence>
<organism evidence="2 3">
    <name type="scientific">Salinirubellus salinus</name>
    <dbReference type="NCBI Taxonomy" id="1364945"/>
    <lineage>
        <taxon>Archaea</taxon>
        <taxon>Methanobacteriati</taxon>
        <taxon>Methanobacteriota</taxon>
        <taxon>Stenosarchaea group</taxon>
        <taxon>Halobacteria</taxon>
        <taxon>Halobacteriales</taxon>
        <taxon>Natronomonadaceae</taxon>
        <taxon>Salinirubellus</taxon>
    </lineage>
</organism>
<dbReference type="Gene3D" id="3.40.50.1970">
    <property type="match status" value="1"/>
</dbReference>
<dbReference type="Pfam" id="PF00731">
    <property type="entry name" value="AIRC"/>
    <property type="match status" value="1"/>
</dbReference>
<reference evidence="2" key="1">
    <citation type="submission" date="2022-09" db="EMBL/GenBank/DDBJ databases">
        <title>Diverse halophilic archaea isolated from saline environments.</title>
        <authorList>
            <person name="Cui H.-L."/>
        </authorList>
    </citation>
    <scope>NUCLEOTIDE SEQUENCE</scope>
    <source>
        <strain evidence="2">ZS-35-S2</strain>
    </source>
</reference>
<gene>
    <name evidence="2" type="primary">larB</name>
    <name evidence="2" type="ORF">N0B31_13860</name>
</gene>
<dbReference type="KEGG" id="ssai:N0B31_13860"/>
<proteinExistence type="predicted"/>
<dbReference type="PANTHER" id="PTHR43064">
    <property type="entry name" value="PHOSPHORIBOSYLAMINOIMIDAZOLE CARBOXYLASE-RELATED"/>
    <property type="match status" value="1"/>
</dbReference>
<dbReference type="GeneID" id="74943528"/>